<name>A0ABR2E0S2_9ROSI</name>
<proteinExistence type="predicted"/>
<evidence type="ECO:0000256" key="1">
    <source>
        <dbReference type="ARBA" id="ARBA00022723"/>
    </source>
</evidence>
<sequence>MRWKHEGVHPTFERYLENGLYTSAALLSMTMIMLGLEEAGQSTYAWMVNNNNKLSRALQVLTRLYNDIVTNKAEEKRGLVTGSACYMKQYKVSRNEAVRAFRAKIADRWKDVNEDFMRPTVVPMPVRRAALNYLRIVAFAYKDNDGYTRPQISFRQVITKVLIDPIPLD</sequence>
<accession>A0ABR2E0S2</accession>
<dbReference type="EMBL" id="JBBPBM010000021">
    <property type="protein sequence ID" value="KAK8548644.1"/>
    <property type="molecule type" value="Genomic_DNA"/>
</dbReference>
<dbReference type="InterPro" id="IPR005630">
    <property type="entry name" value="Terpene_synthase_metal-bd"/>
</dbReference>
<evidence type="ECO:0000259" key="2">
    <source>
        <dbReference type="Pfam" id="PF03936"/>
    </source>
</evidence>
<reference evidence="3 4" key="1">
    <citation type="journal article" date="2024" name="G3 (Bethesda)">
        <title>Genome assembly of Hibiscus sabdariffa L. provides insights into metabolisms of medicinal natural products.</title>
        <authorList>
            <person name="Kim T."/>
        </authorList>
    </citation>
    <scope>NUCLEOTIDE SEQUENCE [LARGE SCALE GENOMIC DNA]</scope>
    <source>
        <strain evidence="3">TK-2024</strain>
        <tissue evidence="3">Old leaves</tissue>
    </source>
</reference>
<gene>
    <name evidence="3" type="ORF">V6N12_061553</name>
</gene>
<dbReference type="Proteomes" id="UP001472677">
    <property type="component" value="Unassembled WGS sequence"/>
</dbReference>
<dbReference type="InterPro" id="IPR008949">
    <property type="entry name" value="Isoprenoid_synthase_dom_sf"/>
</dbReference>
<dbReference type="PANTHER" id="PTHR31225:SF180">
    <property type="entry name" value="(+)-DELTA-CADINENE SYNTHASE"/>
    <property type="match status" value="1"/>
</dbReference>
<keyword evidence="1" id="KW-0479">Metal-binding</keyword>
<dbReference type="Gene3D" id="1.10.600.10">
    <property type="entry name" value="Farnesyl Diphosphate Synthase"/>
    <property type="match status" value="1"/>
</dbReference>
<evidence type="ECO:0000313" key="3">
    <source>
        <dbReference type="EMBL" id="KAK8548644.1"/>
    </source>
</evidence>
<dbReference type="InterPro" id="IPR050148">
    <property type="entry name" value="Terpene_synthase-like"/>
</dbReference>
<dbReference type="SUPFAM" id="SSF48576">
    <property type="entry name" value="Terpenoid synthases"/>
    <property type="match status" value="1"/>
</dbReference>
<organism evidence="3 4">
    <name type="scientific">Hibiscus sabdariffa</name>
    <name type="common">roselle</name>
    <dbReference type="NCBI Taxonomy" id="183260"/>
    <lineage>
        <taxon>Eukaryota</taxon>
        <taxon>Viridiplantae</taxon>
        <taxon>Streptophyta</taxon>
        <taxon>Embryophyta</taxon>
        <taxon>Tracheophyta</taxon>
        <taxon>Spermatophyta</taxon>
        <taxon>Magnoliopsida</taxon>
        <taxon>eudicotyledons</taxon>
        <taxon>Gunneridae</taxon>
        <taxon>Pentapetalae</taxon>
        <taxon>rosids</taxon>
        <taxon>malvids</taxon>
        <taxon>Malvales</taxon>
        <taxon>Malvaceae</taxon>
        <taxon>Malvoideae</taxon>
        <taxon>Hibiscus</taxon>
    </lineage>
</organism>
<protein>
    <recommendedName>
        <fullName evidence="2">Terpene synthase metal-binding domain-containing protein</fullName>
    </recommendedName>
</protein>
<dbReference type="Pfam" id="PF03936">
    <property type="entry name" value="Terpene_synth_C"/>
    <property type="match status" value="1"/>
</dbReference>
<keyword evidence="4" id="KW-1185">Reference proteome</keyword>
<dbReference type="PANTHER" id="PTHR31225">
    <property type="entry name" value="OS04G0344100 PROTEIN-RELATED"/>
    <property type="match status" value="1"/>
</dbReference>
<comment type="caution">
    <text evidence="3">The sequence shown here is derived from an EMBL/GenBank/DDBJ whole genome shotgun (WGS) entry which is preliminary data.</text>
</comment>
<evidence type="ECO:0000313" key="4">
    <source>
        <dbReference type="Proteomes" id="UP001472677"/>
    </source>
</evidence>
<feature type="domain" description="Terpene synthase metal-binding" evidence="2">
    <location>
        <begin position="2"/>
        <end position="111"/>
    </location>
</feature>